<gene>
    <name evidence="1" type="ORF">POM88_017919</name>
</gene>
<name>A0AAD8IRS9_9APIA</name>
<dbReference type="InterPro" id="IPR032675">
    <property type="entry name" value="LRR_dom_sf"/>
</dbReference>
<accession>A0AAD8IRS9</accession>
<dbReference type="PROSITE" id="PS51450">
    <property type="entry name" value="LRR"/>
    <property type="match status" value="1"/>
</dbReference>
<evidence type="ECO:0000313" key="1">
    <source>
        <dbReference type="EMBL" id="KAK1389741.1"/>
    </source>
</evidence>
<organism evidence="1 2">
    <name type="scientific">Heracleum sosnowskyi</name>
    <dbReference type="NCBI Taxonomy" id="360622"/>
    <lineage>
        <taxon>Eukaryota</taxon>
        <taxon>Viridiplantae</taxon>
        <taxon>Streptophyta</taxon>
        <taxon>Embryophyta</taxon>
        <taxon>Tracheophyta</taxon>
        <taxon>Spermatophyta</taxon>
        <taxon>Magnoliopsida</taxon>
        <taxon>eudicotyledons</taxon>
        <taxon>Gunneridae</taxon>
        <taxon>Pentapetalae</taxon>
        <taxon>asterids</taxon>
        <taxon>campanulids</taxon>
        <taxon>Apiales</taxon>
        <taxon>Apiaceae</taxon>
        <taxon>Apioideae</taxon>
        <taxon>apioid superclade</taxon>
        <taxon>Tordylieae</taxon>
        <taxon>Tordyliinae</taxon>
        <taxon>Heracleum</taxon>
    </lineage>
</organism>
<dbReference type="EMBL" id="JAUIZM010000004">
    <property type="protein sequence ID" value="KAK1389741.1"/>
    <property type="molecule type" value="Genomic_DNA"/>
</dbReference>
<comment type="caution">
    <text evidence="1">The sequence shown here is derived from an EMBL/GenBank/DDBJ whole genome shotgun (WGS) entry which is preliminary data.</text>
</comment>
<dbReference type="InterPro" id="IPR001611">
    <property type="entry name" value="Leu-rich_rpt"/>
</dbReference>
<proteinExistence type="predicted"/>
<dbReference type="Proteomes" id="UP001237642">
    <property type="component" value="Unassembled WGS sequence"/>
</dbReference>
<protein>
    <recommendedName>
        <fullName evidence="3">Leucine-rich repeat-containing protein</fullName>
    </recommendedName>
</protein>
<dbReference type="Gene3D" id="3.80.10.10">
    <property type="entry name" value="Ribonuclease Inhibitor"/>
    <property type="match status" value="1"/>
</dbReference>
<sequence>MYRCITFILREGDSREHNKSLRISVVLSGEQAPGGHTVISEFVYLRDNLLSTLEGIEILKRVKVLDLSFNDFKGPGFEPLENWKALQQLYLAGNQITSLVSLLELPNFCSVNFTFQDCSLAERKKQKLQLQIFLPLIAYLQQCLMISRHKSRLYDEVVLSEILMKKSFALYLPIPTHTLDRELELDTFFLQCFAFYQV</sequence>
<reference evidence="1" key="2">
    <citation type="submission" date="2023-05" db="EMBL/GenBank/DDBJ databases">
        <authorList>
            <person name="Schelkunov M.I."/>
        </authorList>
    </citation>
    <scope>NUCLEOTIDE SEQUENCE</scope>
    <source>
        <strain evidence="1">Hsosn_3</strain>
        <tissue evidence="1">Leaf</tissue>
    </source>
</reference>
<keyword evidence="2" id="KW-1185">Reference proteome</keyword>
<evidence type="ECO:0000313" key="2">
    <source>
        <dbReference type="Proteomes" id="UP001237642"/>
    </source>
</evidence>
<evidence type="ECO:0008006" key="3">
    <source>
        <dbReference type="Google" id="ProtNLM"/>
    </source>
</evidence>
<reference evidence="1" key="1">
    <citation type="submission" date="2023-02" db="EMBL/GenBank/DDBJ databases">
        <title>Genome of toxic invasive species Heracleum sosnowskyi carries increased number of genes despite the absence of recent whole-genome duplications.</title>
        <authorList>
            <person name="Schelkunov M."/>
            <person name="Shtratnikova V."/>
            <person name="Makarenko M."/>
            <person name="Klepikova A."/>
            <person name="Omelchenko D."/>
            <person name="Novikova G."/>
            <person name="Obukhova E."/>
            <person name="Bogdanov V."/>
            <person name="Penin A."/>
            <person name="Logacheva M."/>
        </authorList>
    </citation>
    <scope>NUCLEOTIDE SEQUENCE</scope>
    <source>
        <strain evidence="1">Hsosn_3</strain>
        <tissue evidence="1">Leaf</tissue>
    </source>
</reference>
<dbReference type="SUPFAM" id="SSF52058">
    <property type="entry name" value="L domain-like"/>
    <property type="match status" value="1"/>
</dbReference>
<dbReference type="AlphaFoldDB" id="A0AAD8IRS9"/>